<gene>
    <name evidence="1" type="ORF">PsorP6_007543</name>
</gene>
<accession>A0ACC0WC91</accession>
<reference evidence="1 2" key="1">
    <citation type="journal article" date="2022" name="bioRxiv">
        <title>The genome of the oomycete Peronosclerospora sorghi, a cosmopolitan pathogen of maize and sorghum, is inflated with dispersed pseudogenes.</title>
        <authorList>
            <person name="Fletcher K."/>
            <person name="Martin F."/>
            <person name="Isakeit T."/>
            <person name="Cavanaugh K."/>
            <person name="Magill C."/>
            <person name="Michelmore R."/>
        </authorList>
    </citation>
    <scope>NUCLEOTIDE SEQUENCE [LARGE SCALE GENOMIC DNA]</scope>
    <source>
        <strain evidence="1">P6</strain>
    </source>
</reference>
<comment type="caution">
    <text evidence="1">The sequence shown here is derived from an EMBL/GenBank/DDBJ whole genome shotgun (WGS) entry which is preliminary data.</text>
</comment>
<evidence type="ECO:0000313" key="1">
    <source>
        <dbReference type="EMBL" id="KAI9915941.1"/>
    </source>
</evidence>
<organism evidence="1 2">
    <name type="scientific">Peronosclerospora sorghi</name>
    <dbReference type="NCBI Taxonomy" id="230839"/>
    <lineage>
        <taxon>Eukaryota</taxon>
        <taxon>Sar</taxon>
        <taxon>Stramenopiles</taxon>
        <taxon>Oomycota</taxon>
        <taxon>Peronosporomycetes</taxon>
        <taxon>Peronosporales</taxon>
        <taxon>Peronosporaceae</taxon>
        <taxon>Peronosclerospora</taxon>
    </lineage>
</organism>
<name>A0ACC0WC91_9STRA</name>
<evidence type="ECO:0000313" key="2">
    <source>
        <dbReference type="Proteomes" id="UP001163321"/>
    </source>
</evidence>
<protein>
    <submittedName>
        <fullName evidence="1">Uncharacterized protein</fullName>
    </submittedName>
</protein>
<dbReference type="Proteomes" id="UP001163321">
    <property type="component" value="Chromosome 3"/>
</dbReference>
<sequence length="112" mass="13518">MWGPPARDFRYNSRFFKTYVVVFDISCLFHVLTRVCFSFLVPRAERYQELNLQMIEQLQRQMDTTIRRYRDAQIRLLQSQELKIKDVEGNVPLNLFLFSLHSFCSTLIEYQV</sequence>
<dbReference type="EMBL" id="CM047582">
    <property type="protein sequence ID" value="KAI9915941.1"/>
    <property type="molecule type" value="Genomic_DNA"/>
</dbReference>
<keyword evidence="2" id="KW-1185">Reference proteome</keyword>
<proteinExistence type="predicted"/>